<dbReference type="HOGENOM" id="CLU_042296_0_0_1"/>
<evidence type="ECO:0000313" key="4">
    <source>
        <dbReference type="Proteomes" id="UP000019384"/>
    </source>
</evidence>
<keyword evidence="4" id="KW-1185">Reference proteome</keyword>
<feature type="transmembrane region" description="Helical" evidence="2">
    <location>
        <begin position="93"/>
        <end position="116"/>
    </location>
</feature>
<evidence type="ECO:0000256" key="1">
    <source>
        <dbReference type="SAM" id="MobiDB-lite"/>
    </source>
</evidence>
<feature type="transmembrane region" description="Helical" evidence="2">
    <location>
        <begin position="128"/>
        <end position="148"/>
    </location>
</feature>
<dbReference type="OrthoDB" id="3357002at2759"/>
<organism evidence="3 4">
    <name type="scientific">Kuraishia capsulata CBS 1993</name>
    <dbReference type="NCBI Taxonomy" id="1382522"/>
    <lineage>
        <taxon>Eukaryota</taxon>
        <taxon>Fungi</taxon>
        <taxon>Dikarya</taxon>
        <taxon>Ascomycota</taxon>
        <taxon>Saccharomycotina</taxon>
        <taxon>Pichiomycetes</taxon>
        <taxon>Pichiales</taxon>
        <taxon>Pichiaceae</taxon>
        <taxon>Kuraishia</taxon>
    </lineage>
</organism>
<feature type="compositionally biased region" description="Basic and acidic residues" evidence="1">
    <location>
        <begin position="386"/>
        <end position="405"/>
    </location>
</feature>
<dbReference type="Proteomes" id="UP000019384">
    <property type="component" value="Unassembled WGS sequence"/>
</dbReference>
<keyword evidence="2" id="KW-0812">Transmembrane</keyword>
<sequence>MSSSITQLIKSQTNNAADGTGIKKLVKLTQNLLHTKTIPKYLVDYVQAQQQSQFGGYPDHKDIAPSAIFTAVFAIFFIAHLSIFIKNYSRGHIFWPGLALAFYALCRWLGFALRIVWAKNIMKIDVGLASEVLLALPILFLATINLILAQRVFTWAHPAGGNSRPYWIFMSVLYFAVFAVVLMTIVAGVIPYLYFLSEKHFNMCKNVMKVSAILDVLYTLTAISLILLSWILPTTANDRAQMVYQPTWIESFHLLYYPPRGAAQRAEREFVERHGTHVRPARTITFVHTKDSRLMSFFKFNNVHSASLFLIARTSFLVLIGAVFRAVGLFLNRTAGQKDWIYKPVVMYILWGLLETIINIWYLVDRIDLRFYKPSAIRWKKYGEVEPKAPETDRPLSDDHIDDKPAISMRSSANTEEV</sequence>
<feature type="transmembrane region" description="Helical" evidence="2">
    <location>
        <begin position="207"/>
        <end position="232"/>
    </location>
</feature>
<reference evidence="3" key="2">
    <citation type="submission" date="2014-02" db="EMBL/GenBank/DDBJ databases">
        <title>Complete DNA sequence of /Kuraishia capsulata/ illustrates novel genomic features among budding yeasts (/Saccharomycotina/).</title>
        <authorList>
            <person name="Morales L."/>
            <person name="Noel B."/>
            <person name="Porcel B."/>
            <person name="Marcet-Houben M."/>
            <person name="Hullo M-F."/>
            <person name="Sacerdot C."/>
            <person name="Tekaia F."/>
            <person name="Leh-Louis V."/>
            <person name="Despons L."/>
            <person name="Khanna V."/>
            <person name="Aury J-M."/>
            <person name="Barbe V."/>
            <person name="Couloux A."/>
            <person name="Labadie K."/>
            <person name="Pelletier E."/>
            <person name="Souciet J-L."/>
            <person name="Boekhout T."/>
            <person name="Gabaldon T."/>
            <person name="Wincker P."/>
            <person name="Dujon B."/>
        </authorList>
    </citation>
    <scope>NUCLEOTIDE SEQUENCE</scope>
    <source>
        <strain evidence="3">CBS 1993</strain>
    </source>
</reference>
<dbReference type="RefSeq" id="XP_022459363.1">
    <property type="nucleotide sequence ID" value="XM_022601751.1"/>
</dbReference>
<proteinExistence type="predicted"/>
<evidence type="ECO:0000256" key="2">
    <source>
        <dbReference type="SAM" id="Phobius"/>
    </source>
</evidence>
<keyword evidence="2" id="KW-0472">Membrane</keyword>
<dbReference type="GeneID" id="34520751"/>
<dbReference type="AlphaFoldDB" id="W6MME0"/>
<feature type="transmembrane region" description="Helical" evidence="2">
    <location>
        <begin position="303"/>
        <end position="324"/>
    </location>
</feature>
<feature type="compositionally biased region" description="Polar residues" evidence="1">
    <location>
        <begin position="409"/>
        <end position="418"/>
    </location>
</feature>
<reference evidence="3" key="1">
    <citation type="submission" date="2013-12" db="EMBL/GenBank/DDBJ databases">
        <authorList>
            <person name="Genoscope - CEA"/>
        </authorList>
    </citation>
    <scope>NUCLEOTIDE SEQUENCE</scope>
    <source>
        <strain evidence="3">CBS 1993</strain>
    </source>
</reference>
<keyword evidence="2" id="KW-1133">Transmembrane helix</keyword>
<accession>W6MME0</accession>
<dbReference type="InterPro" id="IPR021460">
    <property type="entry name" value="DUF3112"/>
</dbReference>
<dbReference type="PANTHER" id="PTHR35184">
    <property type="entry name" value="YALI0C10208P"/>
    <property type="match status" value="1"/>
</dbReference>
<name>W6MME0_9ASCO</name>
<feature type="transmembrane region" description="Helical" evidence="2">
    <location>
        <begin position="67"/>
        <end position="87"/>
    </location>
</feature>
<feature type="transmembrane region" description="Helical" evidence="2">
    <location>
        <begin position="345"/>
        <end position="364"/>
    </location>
</feature>
<feature type="transmembrane region" description="Helical" evidence="2">
    <location>
        <begin position="168"/>
        <end position="195"/>
    </location>
</feature>
<feature type="region of interest" description="Disordered" evidence="1">
    <location>
        <begin position="386"/>
        <end position="418"/>
    </location>
</feature>
<dbReference type="EMBL" id="HG793128">
    <property type="protein sequence ID" value="CDK27368.1"/>
    <property type="molecule type" value="Genomic_DNA"/>
</dbReference>
<evidence type="ECO:0000313" key="3">
    <source>
        <dbReference type="EMBL" id="CDK27368.1"/>
    </source>
</evidence>
<protein>
    <submittedName>
        <fullName evidence="3">Uncharacterized protein</fullName>
    </submittedName>
</protein>
<dbReference type="STRING" id="1382522.W6MME0"/>
<dbReference type="PANTHER" id="PTHR35184:SF1">
    <property type="entry name" value="INTEGRAL MEMBRANE PROTEIN"/>
    <property type="match status" value="1"/>
</dbReference>
<dbReference type="Pfam" id="PF11309">
    <property type="entry name" value="DUF3112"/>
    <property type="match status" value="1"/>
</dbReference>
<gene>
    <name evidence="3" type="ORF">KUCA_T00003346001</name>
</gene>